<name>A0AB39HDV6_9VIBR</name>
<evidence type="ECO:0000313" key="1">
    <source>
        <dbReference type="EMBL" id="XDK25612.1"/>
    </source>
</evidence>
<gene>
    <name evidence="1" type="ORF">AB0763_02900</name>
</gene>
<dbReference type="AlphaFoldDB" id="A0AB39HDV6"/>
<dbReference type="KEGG" id="vih:AB0763_02900"/>
<dbReference type="EMBL" id="CP162601">
    <property type="protein sequence ID" value="XDK25612.1"/>
    <property type="molecule type" value="Genomic_DNA"/>
</dbReference>
<protein>
    <submittedName>
        <fullName evidence="1">HEPN domain-containing protein</fullName>
    </submittedName>
</protein>
<organism evidence="1">
    <name type="scientific">Vibrio sp. HB236076</name>
    <dbReference type="NCBI Taxonomy" id="3232307"/>
    <lineage>
        <taxon>Bacteria</taxon>
        <taxon>Pseudomonadati</taxon>
        <taxon>Pseudomonadota</taxon>
        <taxon>Gammaproteobacteria</taxon>
        <taxon>Vibrionales</taxon>
        <taxon>Vibrionaceae</taxon>
        <taxon>Vibrio</taxon>
    </lineage>
</organism>
<accession>A0AB39HDV6</accession>
<dbReference type="RefSeq" id="WP_306101054.1">
    <property type="nucleotide sequence ID" value="NZ_CP162601.1"/>
</dbReference>
<sequence length="460" mass="51419">MSIREHLTALVVELTYIHSKEFSWGSEHGFPCFVTDDTHGYQIRFTPDANDHLRKLTTVIFENRQNGLPRIELGSYMKVTQQIVANMFVEGSFDKKYMDGDKSAIKELKCKIEQVISDNVTSFTHYFPAWTLGVESEAPFELGPITFITRENWIDTVDFPQSSKDSYLGEKEANNNWKTLVKEALKKPKHREKILGLGSDIYLAIKDCPSLIKVTITGFERDYSRKLAQIVAKSALDSLSLLLGVRSSFLQQALHEERLGPISIHQLIETNGNLWLPGAGLSDRFNGVSKARLEEAMSSIESFIPSIASILEGLLHPGPHSHPKLVVRWATALDWFGEACRESSDAVAIAKLGTSLDVLSNGGKSVGISNMVSTLLGVDGEEVVTKGDKPKTLDQLIKQIYDDGRSKVLHGTYYDRLEPLDAERKIAYEVARNTLISAAVCLYEYKGDDNEKAFRSMQPK</sequence>
<proteinExistence type="predicted"/>
<reference evidence="1" key="1">
    <citation type="submission" date="2024-07" db="EMBL/GenBank/DDBJ databases">
        <title>Genome Analysis of a Potential Novel Vibrio Species Secreting pH- and Thermo-stable Alginate Lyase and its Application in Producing Alginate Oligosaccharides.</title>
        <authorList>
            <person name="Huang H."/>
            <person name="Bao K."/>
        </authorList>
    </citation>
    <scope>NUCLEOTIDE SEQUENCE</scope>
    <source>
        <strain evidence="1">HB236076</strain>
    </source>
</reference>